<dbReference type="Proteomes" id="UP000821865">
    <property type="component" value="Chromosome 4"/>
</dbReference>
<reference evidence="1" key="1">
    <citation type="submission" date="2020-05" db="EMBL/GenBank/DDBJ databases">
        <title>Large-scale comparative analyses of tick genomes elucidate their genetic diversity and vector capacities.</title>
        <authorList>
            <person name="Jia N."/>
            <person name="Wang J."/>
            <person name="Shi W."/>
            <person name="Du L."/>
            <person name="Sun Y."/>
            <person name="Zhan W."/>
            <person name="Jiang J."/>
            <person name="Wang Q."/>
            <person name="Zhang B."/>
            <person name="Ji P."/>
            <person name="Sakyi L.B."/>
            <person name="Cui X."/>
            <person name="Yuan T."/>
            <person name="Jiang B."/>
            <person name="Yang W."/>
            <person name="Lam T.T.-Y."/>
            <person name="Chang Q."/>
            <person name="Ding S."/>
            <person name="Wang X."/>
            <person name="Zhu J."/>
            <person name="Ruan X."/>
            <person name="Zhao L."/>
            <person name="Wei J."/>
            <person name="Que T."/>
            <person name="Du C."/>
            <person name="Cheng J."/>
            <person name="Dai P."/>
            <person name="Han X."/>
            <person name="Huang E."/>
            <person name="Gao Y."/>
            <person name="Liu J."/>
            <person name="Shao H."/>
            <person name="Ye R."/>
            <person name="Li L."/>
            <person name="Wei W."/>
            <person name="Wang X."/>
            <person name="Wang C."/>
            <person name="Yang T."/>
            <person name="Huo Q."/>
            <person name="Li W."/>
            <person name="Guo W."/>
            <person name="Chen H."/>
            <person name="Zhou L."/>
            <person name="Ni X."/>
            <person name="Tian J."/>
            <person name="Zhou Y."/>
            <person name="Sheng Y."/>
            <person name="Liu T."/>
            <person name="Pan Y."/>
            <person name="Xia L."/>
            <person name="Li J."/>
            <person name="Zhao F."/>
            <person name="Cao W."/>
        </authorList>
    </citation>
    <scope>NUCLEOTIDE SEQUENCE</scope>
    <source>
        <strain evidence="1">Dsil-2018</strain>
    </source>
</reference>
<evidence type="ECO:0000313" key="1">
    <source>
        <dbReference type="EMBL" id="KAH7954124.1"/>
    </source>
</evidence>
<sequence length="168" mass="19416">MKCLTTKLVSILRVPPTAKSKRELDEFLDGVQKWDSQLGSTEKLEEILKVISFLLDKLSDTTTEERFCTLQFIREPLNLLPMNKVRRRYSAEFMVSCCLFCTIPPPAYNYVRSYANVILPHPMTIRSICSSCGMNPQLEHENSAFLKYMATRISYLGDYRRTVTLMVD</sequence>
<evidence type="ECO:0000313" key="2">
    <source>
        <dbReference type="Proteomes" id="UP000821865"/>
    </source>
</evidence>
<comment type="caution">
    <text evidence="1">The sequence shown here is derived from an EMBL/GenBank/DDBJ whole genome shotgun (WGS) entry which is preliminary data.</text>
</comment>
<proteinExistence type="predicted"/>
<gene>
    <name evidence="1" type="ORF">HPB49_015716</name>
</gene>
<organism evidence="1 2">
    <name type="scientific">Dermacentor silvarum</name>
    <name type="common">Tick</name>
    <dbReference type="NCBI Taxonomy" id="543639"/>
    <lineage>
        <taxon>Eukaryota</taxon>
        <taxon>Metazoa</taxon>
        <taxon>Ecdysozoa</taxon>
        <taxon>Arthropoda</taxon>
        <taxon>Chelicerata</taxon>
        <taxon>Arachnida</taxon>
        <taxon>Acari</taxon>
        <taxon>Parasitiformes</taxon>
        <taxon>Ixodida</taxon>
        <taxon>Ixodoidea</taxon>
        <taxon>Ixodidae</taxon>
        <taxon>Rhipicephalinae</taxon>
        <taxon>Dermacentor</taxon>
    </lineage>
</organism>
<name>A0ACB8CY99_DERSI</name>
<protein>
    <submittedName>
        <fullName evidence="1">Uncharacterized protein</fullName>
    </submittedName>
</protein>
<keyword evidence="2" id="KW-1185">Reference proteome</keyword>
<dbReference type="EMBL" id="CM023473">
    <property type="protein sequence ID" value="KAH7954124.1"/>
    <property type="molecule type" value="Genomic_DNA"/>
</dbReference>
<accession>A0ACB8CY99</accession>